<evidence type="ECO:0000313" key="3">
    <source>
        <dbReference type="Proteomes" id="UP000444721"/>
    </source>
</evidence>
<dbReference type="RefSeq" id="XP_044569015.1">
    <property type="nucleotide sequence ID" value="XM_044711228.1"/>
</dbReference>
<protein>
    <submittedName>
        <fullName evidence="2">Uncharacterized protein</fullName>
    </submittedName>
</protein>
<dbReference type="EMBL" id="VFQX01000003">
    <property type="protein sequence ID" value="KAF0984302.1"/>
    <property type="molecule type" value="Genomic_DNA"/>
</dbReference>
<proteinExistence type="predicted"/>
<comment type="caution">
    <text evidence="2">The sequence shown here is derived from an EMBL/GenBank/DDBJ whole genome shotgun (WGS) entry which is preliminary data.</text>
</comment>
<dbReference type="AlphaFoldDB" id="A0A6A5CB94"/>
<feature type="compositionally biased region" description="Low complexity" evidence="1">
    <location>
        <begin position="35"/>
        <end position="66"/>
    </location>
</feature>
<reference evidence="2 3" key="1">
    <citation type="journal article" date="2019" name="Sci. Rep.">
        <title>Nanopore sequencing improves the draft genome of the human pathogenic amoeba Naegleria fowleri.</title>
        <authorList>
            <person name="Liechti N."/>
            <person name="Schurch N."/>
            <person name="Bruggmann R."/>
            <person name="Wittwer M."/>
        </authorList>
    </citation>
    <scope>NUCLEOTIDE SEQUENCE [LARGE SCALE GENOMIC DNA]</scope>
    <source>
        <strain evidence="2 3">ATCC 30894</strain>
    </source>
</reference>
<gene>
    <name evidence="2" type="ORF">FDP41_007479</name>
</gene>
<feature type="region of interest" description="Disordered" evidence="1">
    <location>
        <begin position="1"/>
        <end position="117"/>
    </location>
</feature>
<dbReference type="GeneID" id="68114697"/>
<organism evidence="2 3">
    <name type="scientific">Naegleria fowleri</name>
    <name type="common">Brain eating amoeba</name>
    <dbReference type="NCBI Taxonomy" id="5763"/>
    <lineage>
        <taxon>Eukaryota</taxon>
        <taxon>Discoba</taxon>
        <taxon>Heterolobosea</taxon>
        <taxon>Tetramitia</taxon>
        <taxon>Eutetramitia</taxon>
        <taxon>Vahlkampfiidae</taxon>
        <taxon>Naegleria</taxon>
    </lineage>
</organism>
<feature type="compositionally biased region" description="Polar residues" evidence="1">
    <location>
        <begin position="1"/>
        <end position="22"/>
    </location>
</feature>
<evidence type="ECO:0000256" key="1">
    <source>
        <dbReference type="SAM" id="MobiDB-lite"/>
    </source>
</evidence>
<dbReference type="OrthoDB" id="445919at2759"/>
<accession>A0A6A5CB94</accession>
<dbReference type="OMA" id="SAENDMY"/>
<evidence type="ECO:0000313" key="2">
    <source>
        <dbReference type="EMBL" id="KAF0984302.1"/>
    </source>
</evidence>
<dbReference type="VEuPathDB" id="AmoebaDB:FDP41_007479"/>
<dbReference type="Proteomes" id="UP000444721">
    <property type="component" value="Unassembled WGS sequence"/>
</dbReference>
<dbReference type="VEuPathDB" id="AmoebaDB:NfTy_003400"/>
<keyword evidence="3" id="KW-1185">Reference proteome</keyword>
<dbReference type="VEuPathDB" id="AmoebaDB:NF0001430"/>
<name>A0A6A5CB94_NAEFO</name>
<sequence>MSFLAPTTPTTTKRKLSLSNVMQPEESMLLISNGSLTSPHSASPLSSSSSSPASSTVSSRRQSTTSEALLLVPPTVGSLLTRSRSAGKLEEGSTTPKSSRRALSKADSFRVSPTTDLKKEQEKSLVKAYQNALLPSTKIYLTSAENDMYSIPSSLHSATVFEPHVEHLGAPILFTACHGHQVYRGGKVSDDSERLHLKETFTSEIALLLAAKVRNMLNSLEGSFVVWNMKTVHEEDSSHIDPNYLMPEQYSLSPFHLFLHKFKKLYNGIPMLHVDIHGKVNRRDNRNIDVGFAPMMEFWSNSIHAKILKDDFCKRLTNAVSLCTRSVGGFKVGVEKEPSQNGLRGENAPHTLSHQSVLLEIPAVQLEIPYDVRKELVENDAFLEEVAKAITECYKITVCKMYDMNWQQCHHHIVRLNTENDKKTLRLTSKKHHHDHVEEMFLQMLTEYAALEKQQVSIKQI</sequence>